<protein>
    <submittedName>
        <fullName evidence="1">Uncharacterized protein</fullName>
    </submittedName>
</protein>
<dbReference type="KEGG" id="rcf:Poly24_47250"/>
<evidence type="ECO:0000313" key="2">
    <source>
        <dbReference type="Proteomes" id="UP000315082"/>
    </source>
</evidence>
<sequence>MPPAVQWFEQPRRTERADLVIDQDDVPLQTGFVINRTPCSLASTMHSGAMCWTPISSEGANASR</sequence>
<proteinExistence type="predicted"/>
<organism evidence="1 2">
    <name type="scientific">Rosistilla carotiformis</name>
    <dbReference type="NCBI Taxonomy" id="2528017"/>
    <lineage>
        <taxon>Bacteria</taxon>
        <taxon>Pseudomonadati</taxon>
        <taxon>Planctomycetota</taxon>
        <taxon>Planctomycetia</taxon>
        <taxon>Pirellulales</taxon>
        <taxon>Pirellulaceae</taxon>
        <taxon>Rosistilla</taxon>
    </lineage>
</organism>
<dbReference type="Proteomes" id="UP000315082">
    <property type="component" value="Chromosome"/>
</dbReference>
<evidence type="ECO:0000313" key="1">
    <source>
        <dbReference type="EMBL" id="QDV70992.1"/>
    </source>
</evidence>
<keyword evidence="2" id="KW-1185">Reference proteome</keyword>
<name>A0A518JZL9_9BACT</name>
<dbReference type="AlphaFoldDB" id="A0A518JZL9"/>
<gene>
    <name evidence="1" type="ORF">Poly24_47250</name>
</gene>
<reference evidence="1 2" key="1">
    <citation type="submission" date="2019-02" db="EMBL/GenBank/DDBJ databases">
        <title>Deep-cultivation of Planctomycetes and their phenomic and genomic characterization uncovers novel biology.</title>
        <authorList>
            <person name="Wiegand S."/>
            <person name="Jogler M."/>
            <person name="Boedeker C."/>
            <person name="Pinto D."/>
            <person name="Vollmers J."/>
            <person name="Rivas-Marin E."/>
            <person name="Kohn T."/>
            <person name="Peeters S.H."/>
            <person name="Heuer A."/>
            <person name="Rast P."/>
            <person name="Oberbeckmann S."/>
            <person name="Bunk B."/>
            <person name="Jeske O."/>
            <person name="Meyerdierks A."/>
            <person name="Storesund J.E."/>
            <person name="Kallscheuer N."/>
            <person name="Luecker S."/>
            <person name="Lage O.M."/>
            <person name="Pohl T."/>
            <person name="Merkel B.J."/>
            <person name="Hornburger P."/>
            <person name="Mueller R.-W."/>
            <person name="Bruemmer F."/>
            <person name="Labrenz M."/>
            <person name="Spormann A.M."/>
            <person name="Op den Camp H."/>
            <person name="Overmann J."/>
            <person name="Amann R."/>
            <person name="Jetten M.S.M."/>
            <person name="Mascher T."/>
            <person name="Medema M.H."/>
            <person name="Devos D.P."/>
            <person name="Kaster A.-K."/>
            <person name="Ovreas L."/>
            <person name="Rohde M."/>
            <person name="Galperin M.Y."/>
            <person name="Jogler C."/>
        </authorList>
    </citation>
    <scope>NUCLEOTIDE SEQUENCE [LARGE SCALE GENOMIC DNA]</scope>
    <source>
        <strain evidence="1 2">Poly24</strain>
    </source>
</reference>
<accession>A0A518JZL9</accession>
<dbReference type="EMBL" id="CP036348">
    <property type="protein sequence ID" value="QDV70992.1"/>
    <property type="molecule type" value="Genomic_DNA"/>
</dbReference>